<dbReference type="Pfam" id="PF00270">
    <property type="entry name" value="DEAD"/>
    <property type="match status" value="1"/>
</dbReference>
<comment type="catalytic activity">
    <reaction evidence="8">
        <text>ATP + H2O = ADP + phosphate + H(+)</text>
        <dbReference type="Rhea" id="RHEA:13065"/>
        <dbReference type="ChEBI" id="CHEBI:15377"/>
        <dbReference type="ChEBI" id="CHEBI:15378"/>
        <dbReference type="ChEBI" id="CHEBI:30616"/>
        <dbReference type="ChEBI" id="CHEBI:43474"/>
        <dbReference type="ChEBI" id="CHEBI:456216"/>
        <dbReference type="EC" id="3.6.4.13"/>
    </reaction>
</comment>
<reference evidence="13" key="1">
    <citation type="submission" date="2023-03" db="EMBL/GenBank/DDBJ databases">
        <authorList>
            <person name="Steffen K."/>
            <person name="Cardenas P."/>
        </authorList>
    </citation>
    <scope>NUCLEOTIDE SEQUENCE</scope>
</reference>
<feature type="compositionally biased region" description="Basic residues" evidence="9">
    <location>
        <begin position="63"/>
        <end position="81"/>
    </location>
</feature>
<dbReference type="EMBL" id="CASHTH010004423">
    <property type="protein sequence ID" value="CAI8057128.1"/>
    <property type="molecule type" value="Genomic_DNA"/>
</dbReference>
<evidence type="ECO:0000256" key="1">
    <source>
        <dbReference type="ARBA" id="ARBA00022741"/>
    </source>
</evidence>
<dbReference type="PROSITE" id="PS51192">
    <property type="entry name" value="HELICASE_ATP_BIND_1"/>
    <property type="match status" value="1"/>
</dbReference>
<name>A0AA35XFP9_GEOBA</name>
<dbReference type="AlphaFoldDB" id="A0AA35XFP9"/>
<dbReference type="PROSITE" id="PS00039">
    <property type="entry name" value="DEAD_ATP_HELICASE"/>
    <property type="match status" value="1"/>
</dbReference>
<evidence type="ECO:0000256" key="9">
    <source>
        <dbReference type="SAM" id="MobiDB-lite"/>
    </source>
</evidence>
<evidence type="ECO:0000256" key="7">
    <source>
        <dbReference type="RuleBase" id="RU000492"/>
    </source>
</evidence>
<feature type="compositionally biased region" description="Basic residues" evidence="9">
    <location>
        <begin position="1"/>
        <end position="30"/>
    </location>
</feature>
<evidence type="ECO:0000256" key="2">
    <source>
        <dbReference type="ARBA" id="ARBA00022801"/>
    </source>
</evidence>
<comment type="similarity">
    <text evidence="7">Belongs to the DEAD box helicase family.</text>
</comment>
<feature type="region of interest" description="Disordered" evidence="9">
    <location>
        <begin position="278"/>
        <end position="303"/>
    </location>
</feature>
<keyword evidence="3 7" id="KW-0347">Helicase</keyword>
<dbReference type="PANTHER" id="PTHR24031">
    <property type="entry name" value="RNA HELICASE"/>
    <property type="match status" value="1"/>
</dbReference>
<feature type="domain" description="Helicase C-terminal" evidence="11">
    <location>
        <begin position="512"/>
        <end position="656"/>
    </location>
</feature>
<keyword evidence="4 7" id="KW-0067">ATP-binding</keyword>
<dbReference type="GO" id="GO:0016787">
    <property type="term" value="F:hydrolase activity"/>
    <property type="evidence" value="ECO:0007669"/>
    <property type="project" value="UniProtKB-KW"/>
</dbReference>
<feature type="compositionally biased region" description="Polar residues" evidence="9">
    <location>
        <begin position="238"/>
        <end position="247"/>
    </location>
</feature>
<organism evidence="13 14">
    <name type="scientific">Geodia barretti</name>
    <name type="common">Barrett's horny sponge</name>
    <dbReference type="NCBI Taxonomy" id="519541"/>
    <lineage>
        <taxon>Eukaryota</taxon>
        <taxon>Metazoa</taxon>
        <taxon>Porifera</taxon>
        <taxon>Demospongiae</taxon>
        <taxon>Heteroscleromorpha</taxon>
        <taxon>Tetractinellida</taxon>
        <taxon>Astrophorina</taxon>
        <taxon>Geodiidae</taxon>
        <taxon>Geodia</taxon>
    </lineage>
</organism>
<accession>A0AA35XFP9</accession>
<comment type="caution">
    <text evidence="13">The sequence shown here is derived from an EMBL/GenBank/DDBJ whole genome shotgun (WGS) entry which is preliminary data.</text>
</comment>
<evidence type="ECO:0000313" key="13">
    <source>
        <dbReference type="EMBL" id="CAI8057128.1"/>
    </source>
</evidence>
<dbReference type="InterPro" id="IPR001650">
    <property type="entry name" value="Helicase_C-like"/>
</dbReference>
<evidence type="ECO:0000256" key="4">
    <source>
        <dbReference type="ARBA" id="ARBA00022840"/>
    </source>
</evidence>
<evidence type="ECO:0000259" key="11">
    <source>
        <dbReference type="PROSITE" id="PS51194"/>
    </source>
</evidence>
<dbReference type="Pfam" id="PF00271">
    <property type="entry name" value="Helicase_C"/>
    <property type="match status" value="1"/>
</dbReference>
<feature type="short sequence motif" description="Q motif" evidence="6">
    <location>
        <begin position="107"/>
        <end position="135"/>
    </location>
</feature>
<feature type="region of interest" description="Disordered" evidence="9">
    <location>
        <begin position="208"/>
        <end position="256"/>
    </location>
</feature>
<keyword evidence="5 8" id="KW-0694">RNA-binding</keyword>
<dbReference type="SMART" id="SM00490">
    <property type="entry name" value="HELICc"/>
    <property type="match status" value="1"/>
</dbReference>
<feature type="compositionally biased region" description="Acidic residues" evidence="9">
    <location>
        <begin position="216"/>
        <end position="237"/>
    </location>
</feature>
<dbReference type="GO" id="GO:0003724">
    <property type="term" value="F:RNA helicase activity"/>
    <property type="evidence" value="ECO:0007669"/>
    <property type="project" value="UniProtKB-EC"/>
</dbReference>
<dbReference type="CDD" id="cd18787">
    <property type="entry name" value="SF2_C_DEAD"/>
    <property type="match status" value="1"/>
</dbReference>
<keyword evidence="2 7" id="KW-0378">Hydrolase</keyword>
<dbReference type="GO" id="GO:0005524">
    <property type="term" value="F:ATP binding"/>
    <property type="evidence" value="ECO:0007669"/>
    <property type="project" value="UniProtKB-UniRule"/>
</dbReference>
<evidence type="ECO:0000259" key="12">
    <source>
        <dbReference type="PROSITE" id="PS51195"/>
    </source>
</evidence>
<feature type="region of interest" description="Disordered" evidence="9">
    <location>
        <begin position="1"/>
        <end position="93"/>
    </location>
</feature>
<dbReference type="PROSITE" id="PS51195">
    <property type="entry name" value="Q_MOTIF"/>
    <property type="match status" value="1"/>
</dbReference>
<dbReference type="SUPFAM" id="SSF52540">
    <property type="entry name" value="P-loop containing nucleoside triphosphate hydrolases"/>
    <property type="match status" value="2"/>
</dbReference>
<evidence type="ECO:0000259" key="10">
    <source>
        <dbReference type="PROSITE" id="PS51192"/>
    </source>
</evidence>
<dbReference type="InterPro" id="IPR000629">
    <property type="entry name" value="RNA-helicase_DEAD-box_CS"/>
</dbReference>
<feature type="compositionally biased region" description="Polar residues" evidence="9">
    <location>
        <begin position="278"/>
        <end position="289"/>
    </location>
</feature>
<feature type="compositionally biased region" description="Basic and acidic residues" evidence="9">
    <location>
        <begin position="290"/>
        <end position="303"/>
    </location>
</feature>
<evidence type="ECO:0000256" key="6">
    <source>
        <dbReference type="PROSITE-ProRule" id="PRU00552"/>
    </source>
</evidence>
<dbReference type="EC" id="3.6.4.13" evidence="8"/>
<evidence type="ECO:0000256" key="3">
    <source>
        <dbReference type="ARBA" id="ARBA00022806"/>
    </source>
</evidence>
<comment type="domain">
    <text evidence="8">The Q motif is unique to and characteristic of the DEAD box family of RNA helicases and controls ATP binding and hydrolysis.</text>
</comment>
<dbReference type="InterPro" id="IPR011545">
    <property type="entry name" value="DEAD/DEAH_box_helicase_dom"/>
</dbReference>
<keyword evidence="1 7" id="KW-0547">Nucleotide-binding</keyword>
<protein>
    <recommendedName>
        <fullName evidence="8">ATP-dependent RNA helicase</fullName>
        <ecNumber evidence="8">3.6.4.13</ecNumber>
    </recommendedName>
</protein>
<evidence type="ECO:0000256" key="8">
    <source>
        <dbReference type="RuleBase" id="RU365068"/>
    </source>
</evidence>
<dbReference type="SMART" id="SM00487">
    <property type="entry name" value="DEXDc"/>
    <property type="match status" value="1"/>
</dbReference>
<dbReference type="InterPro" id="IPR014001">
    <property type="entry name" value="Helicase_ATP-bd"/>
</dbReference>
<sequence length="791" mass="89740">MLSLARRRKRGCFRPLLKKKMAQRRRVKHSQSREQTKLQPKLSECLHGDSPKAPPTNQEKGREGRKRRRREVGRTPKKKMKKSELGAEEGNGMEVDESGIETVTGMEAWQEMGVPLPIIRALKDLGFTSPTEIQQQAIPVAMNTTRDVIGAAETGSGKTLAFSIPILNYIITNDARGKLLREKRGDVTMTSLKNREQKKKLQEAEVIDLNLVYHDEQDENDDDEEDHEREGQSESETESSLGDNNEGASVEERGLVTSLDNIPEDVFLKMITDNDVTITSSETRSPTSNSRDEGSHDPCDDVTESHDQAKLLALILTPTRELALQIQHHIRAAAKYTGIKVCVLVGGMADAKQERMLSQSPPIVVATPGRLWKLMSEGHPYLTSLDSIRYLVLDEADRMIDFGHYHELSWILERVNKGAESGAGPGVEGTRCQRQQMFVFSATLSLPRRSSEKKSKVRRRKNLSGQETIENLISQVGLRENAAIIDVARATGTTETLSEMKIMCSSEEKFLYLYHFLLRYKGRTLVFVNSISTLQKLRSHLELLQLHPLPLHARMQQRQRLKNFDRFTSCSEGVLLASDVAARGLDFPHVHYVIHYDVPLNSELYVHRSGRTARAQREGLSLILIGPEEMTSYKNICKSLNREGLPSFPMETGYLQALRRRVSVARRLEATIHRRNKRKRDNDWLQSTAHAMELELDQDWYGMGTDKPTSQELDKEEELKSELKRLLEIPIIPRSVSMTYPTQDEKHQLLKSITGAWGGDRSRQIITTETEDALKLAKRVISKTHKTHKSH</sequence>
<dbReference type="InterPro" id="IPR014014">
    <property type="entry name" value="RNA_helicase_DEAD_Q_motif"/>
</dbReference>
<dbReference type="Proteomes" id="UP001174909">
    <property type="component" value="Unassembled WGS sequence"/>
</dbReference>
<proteinExistence type="inferred from homology"/>
<evidence type="ECO:0000256" key="5">
    <source>
        <dbReference type="ARBA" id="ARBA00022884"/>
    </source>
</evidence>
<comment type="function">
    <text evidence="8">RNA helicase.</text>
</comment>
<keyword evidence="14" id="KW-1185">Reference proteome</keyword>
<dbReference type="PROSITE" id="PS51194">
    <property type="entry name" value="HELICASE_CTER"/>
    <property type="match status" value="1"/>
</dbReference>
<dbReference type="InterPro" id="IPR027417">
    <property type="entry name" value="P-loop_NTPase"/>
</dbReference>
<evidence type="ECO:0000313" key="14">
    <source>
        <dbReference type="Proteomes" id="UP001174909"/>
    </source>
</evidence>
<feature type="domain" description="Helicase ATP-binding" evidence="10">
    <location>
        <begin position="139"/>
        <end position="462"/>
    </location>
</feature>
<feature type="domain" description="DEAD-box RNA helicase Q" evidence="12">
    <location>
        <begin position="107"/>
        <end position="135"/>
    </location>
</feature>
<dbReference type="Gene3D" id="3.40.50.300">
    <property type="entry name" value="P-loop containing nucleotide triphosphate hydrolases"/>
    <property type="match status" value="2"/>
</dbReference>
<dbReference type="GO" id="GO:0003723">
    <property type="term" value="F:RNA binding"/>
    <property type="evidence" value="ECO:0007669"/>
    <property type="project" value="UniProtKB-UniRule"/>
</dbReference>
<gene>
    <name evidence="13" type="ORF">GBAR_LOCUS31120</name>
</gene>